<dbReference type="Gene3D" id="3.30.70.920">
    <property type="match status" value="1"/>
</dbReference>
<evidence type="ECO:0000313" key="1">
    <source>
        <dbReference type="EMBL" id="KON85065.1"/>
    </source>
</evidence>
<dbReference type="RefSeq" id="WP_048012289.1">
    <property type="nucleotide sequence ID" value="NZ_BSED01000240.1"/>
</dbReference>
<dbReference type="SUPFAM" id="SSF54909">
    <property type="entry name" value="Dimeric alpha+beta barrel"/>
    <property type="match status" value="1"/>
</dbReference>
<dbReference type="OrthoDB" id="34294at2"/>
<dbReference type="FunFam" id="1.10.10.10:FF:000186">
    <property type="entry name" value="AsnC family transcriptional regulator"/>
    <property type="match status" value="1"/>
</dbReference>
<dbReference type="GeneID" id="89533147"/>
<dbReference type="InterPro" id="IPR011991">
    <property type="entry name" value="ArsR-like_HTH"/>
</dbReference>
<gene>
    <name evidence="1" type="ORF">AF331_13850</name>
</gene>
<dbReference type="PANTHER" id="PTHR30154">
    <property type="entry name" value="LEUCINE-RESPONSIVE REGULATORY PROTEIN"/>
    <property type="match status" value="1"/>
</dbReference>
<dbReference type="InterPro" id="IPR000485">
    <property type="entry name" value="AsnC-type_HTH_dom"/>
</dbReference>
<dbReference type="Pfam" id="PF13412">
    <property type="entry name" value="HTH_24"/>
    <property type="match status" value="1"/>
</dbReference>
<dbReference type="PATRIC" id="fig|189381.10.peg.1677"/>
<dbReference type="PROSITE" id="PS50956">
    <property type="entry name" value="HTH_ASNC_2"/>
    <property type="match status" value="1"/>
</dbReference>
<evidence type="ECO:0000313" key="2">
    <source>
        <dbReference type="Proteomes" id="UP000037405"/>
    </source>
</evidence>
<dbReference type="Pfam" id="PF01037">
    <property type="entry name" value="AsnC_trans_reg"/>
    <property type="match status" value="1"/>
</dbReference>
<dbReference type="CDD" id="cd00090">
    <property type="entry name" value="HTH_ARSR"/>
    <property type="match status" value="1"/>
</dbReference>
<dbReference type="SMART" id="SM00344">
    <property type="entry name" value="HTH_ASNC"/>
    <property type="match status" value="1"/>
</dbReference>
<dbReference type="InterPro" id="IPR011008">
    <property type="entry name" value="Dimeric_a/b-barrel"/>
</dbReference>
<dbReference type="Gene3D" id="1.10.10.10">
    <property type="entry name" value="Winged helix-like DNA-binding domain superfamily/Winged helix DNA-binding domain"/>
    <property type="match status" value="1"/>
</dbReference>
<reference evidence="2" key="1">
    <citation type="submission" date="2015-07" db="EMBL/GenBank/DDBJ databases">
        <title>Fjat-14235 jcm11544.</title>
        <authorList>
            <person name="Liu B."/>
            <person name="Wang J."/>
            <person name="Zhu Y."/>
            <person name="Liu G."/>
            <person name="Chen Q."/>
            <person name="Chen Z."/>
            <person name="Lan J."/>
            <person name="Che J."/>
            <person name="Ge C."/>
            <person name="Shi H."/>
            <person name="Pan Z."/>
            <person name="Liu X."/>
        </authorList>
    </citation>
    <scope>NUCLEOTIDE SEQUENCE [LARGE SCALE GENOMIC DNA]</scope>
    <source>
        <strain evidence="2">JCM 11544</strain>
    </source>
</reference>
<dbReference type="InterPro" id="IPR019887">
    <property type="entry name" value="Tscrpt_reg_AsnC/Lrp_C"/>
</dbReference>
<dbReference type="GO" id="GO:0005829">
    <property type="term" value="C:cytosol"/>
    <property type="evidence" value="ECO:0007669"/>
    <property type="project" value="TreeGrafter"/>
</dbReference>
<dbReference type="Proteomes" id="UP000037405">
    <property type="component" value="Unassembled WGS sequence"/>
</dbReference>
<keyword evidence="2" id="KW-1185">Reference proteome</keyword>
<name>A0A0J5TGG5_9BACI</name>
<sequence length="144" mass="16327">MDEINRQIMEELQQDGRLSMTELGRRVSLSVPAVKERVMRLEEQGVITGYHAKVDPDRVGKTVKAFILMKTHRCKAFRSFCREHADVMECHRLTGEYSYLVKLVTGTNAELEDFIDAAMEYGEPYTMMNLSSPVPGKPLTVGEA</sequence>
<dbReference type="AlphaFoldDB" id="A0A0J5TGG5"/>
<comment type="caution">
    <text evidence="1">The sequence shown here is derived from an EMBL/GenBank/DDBJ whole genome shotgun (WGS) entry which is preliminary data.</text>
</comment>
<dbReference type="GO" id="GO:0043565">
    <property type="term" value="F:sequence-specific DNA binding"/>
    <property type="evidence" value="ECO:0007669"/>
    <property type="project" value="InterPro"/>
</dbReference>
<proteinExistence type="predicted"/>
<accession>A0A0J5TGG5</accession>
<dbReference type="GO" id="GO:0043200">
    <property type="term" value="P:response to amino acid"/>
    <property type="evidence" value="ECO:0007669"/>
    <property type="project" value="TreeGrafter"/>
</dbReference>
<dbReference type="PANTHER" id="PTHR30154:SF20">
    <property type="entry name" value="LEUCINE-RESPONSIVE REGULATORY PROTEIN"/>
    <property type="match status" value="1"/>
</dbReference>
<dbReference type="InterPro" id="IPR036388">
    <property type="entry name" value="WH-like_DNA-bd_sf"/>
</dbReference>
<dbReference type="STRING" id="189381.GCA_900166615_01154"/>
<protein>
    <submittedName>
        <fullName evidence="1">AsnC family transcriptional regulator</fullName>
    </submittedName>
</protein>
<dbReference type="InterPro" id="IPR036390">
    <property type="entry name" value="WH_DNA-bd_sf"/>
</dbReference>
<dbReference type="PRINTS" id="PR00033">
    <property type="entry name" value="HTHASNC"/>
</dbReference>
<dbReference type="EMBL" id="LGUE01000004">
    <property type="protein sequence ID" value="KON85065.1"/>
    <property type="molecule type" value="Genomic_DNA"/>
</dbReference>
<organism evidence="1 2">
    <name type="scientific">Rossellomorea marisflavi</name>
    <dbReference type="NCBI Taxonomy" id="189381"/>
    <lineage>
        <taxon>Bacteria</taxon>
        <taxon>Bacillati</taxon>
        <taxon>Bacillota</taxon>
        <taxon>Bacilli</taxon>
        <taxon>Bacillales</taxon>
        <taxon>Bacillaceae</taxon>
        <taxon>Rossellomorea</taxon>
    </lineage>
</organism>
<dbReference type="InterPro" id="IPR019888">
    <property type="entry name" value="Tscrpt_reg_AsnC-like"/>
</dbReference>
<dbReference type="SUPFAM" id="SSF46785">
    <property type="entry name" value="Winged helix' DNA-binding domain"/>
    <property type="match status" value="1"/>
</dbReference>